<dbReference type="RefSeq" id="WP_023789233.1">
    <property type="nucleotide sequence ID" value="NC_022998.1"/>
</dbReference>
<dbReference type="Proteomes" id="UP000018550">
    <property type="component" value="Chromosome"/>
</dbReference>
<dbReference type="EMBL" id="CP006682">
    <property type="protein sequence ID" value="AHB36292.1"/>
    <property type="molecule type" value="Genomic_DNA"/>
</dbReference>
<dbReference type="PATRIC" id="fig|1276258.3.peg.448"/>
<proteinExistence type="predicted"/>
<dbReference type="NCBIfam" id="NF038029">
    <property type="entry name" value="LP_plasma"/>
    <property type="match status" value="1"/>
</dbReference>
<keyword evidence="3" id="KW-1185">Reference proteome</keyword>
<feature type="signal peptide" evidence="1">
    <location>
        <begin position="1"/>
        <end position="17"/>
    </location>
</feature>
<name>V5RHX9_SPIAP</name>
<accession>V5RHX9</accession>
<reference evidence="2 3" key="1">
    <citation type="journal article" date="2014" name="Genome Announc.">
        <title>Complete Genome Sequence of Spiroplasma apis B31T (ATCC 33834), a Bacterium Associated with May Disease of Honeybees (Apis mellifera).</title>
        <authorList>
            <person name="Ku C."/>
            <person name="Lo W.S."/>
            <person name="Chen L.L."/>
            <person name="Kuo C.H."/>
        </authorList>
    </citation>
    <scope>NUCLEOTIDE SEQUENCE [LARGE SCALE GENOMIC DNA]</scope>
    <source>
        <strain evidence="2">B31</strain>
    </source>
</reference>
<sequence length="187" mass="21076">MKKILSLLGAMGVVVSASPVAISCSNKSVEKKQATELSYIEGKKDSDFISLLKSNSKLHLSNGGNDDTYRKFKLSADEKSLGDDYGDTKNKLFEFGLGESFSLEGTAMTDFDEHAPLFEQTKNLKEINYDENYETFDELNTFTIKGNKGDTEFKLNYFFIKVKHNKEKGTLELISVENLYFKTIKIS</sequence>
<dbReference type="InterPro" id="IPR054816">
    <property type="entry name" value="Lipoprotein_mollicutes-type_CS"/>
</dbReference>
<dbReference type="AlphaFoldDB" id="V5RHX9"/>
<evidence type="ECO:0000313" key="3">
    <source>
        <dbReference type="Proteomes" id="UP000018550"/>
    </source>
</evidence>
<evidence type="ECO:0000313" key="2">
    <source>
        <dbReference type="EMBL" id="AHB36292.1"/>
    </source>
</evidence>
<protein>
    <recommendedName>
        <fullName evidence="4">Lipoprotein</fullName>
    </recommendedName>
</protein>
<evidence type="ECO:0008006" key="4">
    <source>
        <dbReference type="Google" id="ProtNLM"/>
    </source>
</evidence>
<feature type="chain" id="PRO_5004741285" description="Lipoprotein" evidence="1">
    <location>
        <begin position="18"/>
        <end position="187"/>
    </location>
</feature>
<evidence type="ECO:0000256" key="1">
    <source>
        <dbReference type="SAM" id="SignalP"/>
    </source>
</evidence>
<dbReference type="KEGG" id="sapi:SAPIS_v1c04470"/>
<dbReference type="HOGENOM" id="CLU_1446813_0_0_14"/>
<organism evidence="2 3">
    <name type="scientific">Spiroplasma apis B31</name>
    <dbReference type="NCBI Taxonomy" id="1276258"/>
    <lineage>
        <taxon>Bacteria</taxon>
        <taxon>Bacillati</taxon>
        <taxon>Mycoplasmatota</taxon>
        <taxon>Mollicutes</taxon>
        <taxon>Entomoplasmatales</taxon>
        <taxon>Spiroplasmataceae</taxon>
        <taxon>Spiroplasma</taxon>
    </lineage>
</organism>
<keyword evidence="1" id="KW-0732">Signal</keyword>
<dbReference type="OrthoDB" id="390792at2"/>
<gene>
    <name evidence="2" type="ORF">SAPIS_v1c04470</name>
</gene>
<dbReference type="PROSITE" id="PS51257">
    <property type="entry name" value="PROKAR_LIPOPROTEIN"/>
    <property type="match status" value="1"/>
</dbReference>